<evidence type="ECO:0000313" key="3">
    <source>
        <dbReference type="EMBL" id="GMH90540.1"/>
    </source>
</evidence>
<evidence type="ECO:0000256" key="1">
    <source>
        <dbReference type="SAM" id="MobiDB-lite"/>
    </source>
</evidence>
<feature type="transmembrane region" description="Helical" evidence="2">
    <location>
        <begin position="211"/>
        <end position="233"/>
    </location>
</feature>
<name>A0A9W7BMB6_9STRA</name>
<feature type="transmembrane region" description="Helical" evidence="2">
    <location>
        <begin position="356"/>
        <end position="379"/>
    </location>
</feature>
<feature type="transmembrane region" description="Helical" evidence="2">
    <location>
        <begin position="333"/>
        <end position="350"/>
    </location>
</feature>
<organism evidence="3 4">
    <name type="scientific">Triparma laevis f. inornata</name>
    <dbReference type="NCBI Taxonomy" id="1714386"/>
    <lineage>
        <taxon>Eukaryota</taxon>
        <taxon>Sar</taxon>
        <taxon>Stramenopiles</taxon>
        <taxon>Ochrophyta</taxon>
        <taxon>Bolidophyceae</taxon>
        <taxon>Parmales</taxon>
        <taxon>Triparmaceae</taxon>
        <taxon>Triparma</taxon>
    </lineage>
</organism>
<accession>A0A9W7BMB6</accession>
<reference evidence="4" key="1">
    <citation type="journal article" date="2023" name="Commun. Biol.">
        <title>Genome analysis of Parmales, the sister group of diatoms, reveals the evolutionary specialization of diatoms from phago-mixotrophs to photoautotrophs.</title>
        <authorList>
            <person name="Ban H."/>
            <person name="Sato S."/>
            <person name="Yoshikawa S."/>
            <person name="Yamada K."/>
            <person name="Nakamura Y."/>
            <person name="Ichinomiya M."/>
            <person name="Sato N."/>
            <person name="Blanc-Mathieu R."/>
            <person name="Endo H."/>
            <person name="Kuwata A."/>
            <person name="Ogata H."/>
        </authorList>
    </citation>
    <scope>NUCLEOTIDE SEQUENCE [LARGE SCALE GENOMIC DNA]</scope>
</reference>
<evidence type="ECO:0000313" key="4">
    <source>
        <dbReference type="Proteomes" id="UP001162640"/>
    </source>
</evidence>
<feature type="transmembrane region" description="Helical" evidence="2">
    <location>
        <begin position="12"/>
        <end position="32"/>
    </location>
</feature>
<protein>
    <recommendedName>
        <fullName evidence="5">Transmembrane protein</fullName>
    </recommendedName>
</protein>
<sequence length="425" mass="45666">MGAKEQASQRLTIMAFCAYIVLALVTSSFTYFTQSKRVLAGPVECTQDPADCPTRSFCYRKLDASAFGEELYNVTDSDGVTIWDRDAIEKDGGLIRYVCACYSLFGEGGEQPLPGGAEGSYCEEAEPYKVICVAACYFCLAITCFSVFNQYLTMYQLYMAEALLFNASGITMILCALAATMESWLIIVYTVELQGLADPAYSFNDGLRPAVFGFFAVAEMGALLEVSVMWADVYTKSAKMGAGSDNVLKLKKAVTGLIIATFFVVMMGMLTGMTLVAGAWAGLVLIGISVAYNRGGHQLSKLLMPPDPDAPGAASAKAAADQILTTSKAIPRINAVFVSLLGAHFVTVQRPATKSLSMVCVFGFLIMAVVHQIRLLYYVKFGNRKKLAKAGYKGFRSTLMSTMTSTSTVAPDDSSAASTTITSSE</sequence>
<dbReference type="AlphaFoldDB" id="A0A9W7BMB6"/>
<keyword evidence="2" id="KW-0812">Transmembrane</keyword>
<feature type="transmembrane region" description="Helical" evidence="2">
    <location>
        <begin position="163"/>
        <end position="191"/>
    </location>
</feature>
<evidence type="ECO:0008006" key="5">
    <source>
        <dbReference type="Google" id="ProtNLM"/>
    </source>
</evidence>
<evidence type="ECO:0000256" key="2">
    <source>
        <dbReference type="SAM" id="Phobius"/>
    </source>
</evidence>
<feature type="transmembrane region" description="Helical" evidence="2">
    <location>
        <begin position="253"/>
        <end position="271"/>
    </location>
</feature>
<dbReference type="Proteomes" id="UP001162640">
    <property type="component" value="Unassembled WGS sequence"/>
</dbReference>
<comment type="caution">
    <text evidence="3">The sequence shown here is derived from an EMBL/GenBank/DDBJ whole genome shotgun (WGS) entry which is preliminary data.</text>
</comment>
<feature type="transmembrane region" description="Helical" evidence="2">
    <location>
        <begin position="128"/>
        <end position="151"/>
    </location>
</feature>
<proteinExistence type="predicted"/>
<keyword evidence="2" id="KW-0472">Membrane</keyword>
<gene>
    <name evidence="3" type="ORF">TL16_g11799</name>
</gene>
<dbReference type="EMBL" id="BLQM01000451">
    <property type="protein sequence ID" value="GMH90540.1"/>
    <property type="molecule type" value="Genomic_DNA"/>
</dbReference>
<keyword evidence="2" id="KW-1133">Transmembrane helix</keyword>
<feature type="region of interest" description="Disordered" evidence="1">
    <location>
        <begin position="406"/>
        <end position="425"/>
    </location>
</feature>